<evidence type="ECO:0000256" key="4">
    <source>
        <dbReference type="SAM" id="MobiDB-lite"/>
    </source>
</evidence>
<dbReference type="Proteomes" id="UP000715095">
    <property type="component" value="Unassembled WGS sequence"/>
</dbReference>
<dbReference type="GO" id="GO:0003677">
    <property type="term" value="F:DNA binding"/>
    <property type="evidence" value="ECO:0007669"/>
    <property type="project" value="UniProtKB-KW"/>
</dbReference>
<feature type="DNA-binding region" evidence="2">
    <location>
        <begin position="52"/>
        <end position="58"/>
    </location>
</feature>
<protein>
    <recommendedName>
        <fullName evidence="2 3">Single-stranded DNA-binding protein</fullName>
        <shortName evidence="2">SSB</shortName>
    </recommendedName>
</protein>
<name>A0ABS2DNM8_9BURK</name>
<evidence type="ECO:0000256" key="2">
    <source>
        <dbReference type="HAMAP-Rule" id="MF_00984"/>
    </source>
</evidence>
<dbReference type="HAMAP" id="MF_00984">
    <property type="entry name" value="SSB"/>
    <property type="match status" value="1"/>
</dbReference>
<dbReference type="RefSeq" id="WP_205101356.1">
    <property type="nucleotide sequence ID" value="NZ_JACJJC010000001.1"/>
</dbReference>
<dbReference type="EMBL" id="JACJJC010000001">
    <property type="protein sequence ID" value="MBM6702960.1"/>
    <property type="molecule type" value="Genomic_DNA"/>
</dbReference>
<comment type="subunit">
    <text evidence="2">Homotetramer.</text>
</comment>
<comment type="caution">
    <text evidence="2">Lacks conserved residue(s) required for the propagation of feature annotation.</text>
</comment>
<feature type="compositionally biased region" description="Low complexity" evidence="4">
    <location>
        <begin position="140"/>
        <end position="153"/>
    </location>
</feature>
<feature type="region of interest" description="Disordered" evidence="4">
    <location>
        <begin position="111"/>
        <end position="163"/>
    </location>
</feature>
<proteinExistence type="inferred from homology"/>
<keyword evidence="6" id="KW-1185">Reference proteome</keyword>
<accession>A0ABS2DNM8</accession>
<dbReference type="InterPro" id="IPR000424">
    <property type="entry name" value="Primosome_PriB/ssb"/>
</dbReference>
<dbReference type="PANTHER" id="PTHR10302:SF27">
    <property type="entry name" value="SINGLE-STRANDED DNA-BINDING PROTEIN"/>
    <property type="match status" value="1"/>
</dbReference>
<dbReference type="InterPro" id="IPR012340">
    <property type="entry name" value="NA-bd_OB-fold"/>
</dbReference>
<dbReference type="PROSITE" id="PS50935">
    <property type="entry name" value="SSB"/>
    <property type="match status" value="1"/>
</dbReference>
<sequence>MASINKVLILGNLGQDPDVRYTESGAAIATLNVATNRNYKNRDGQPVSETEWHRVVLFGRTAELAKDYLRKGRSVFVEGRLRTRKWTDQNGMDRYTTEIVCENMQFVGSRNDAVGAGAPDGFESAPRPAPRPMPAPQPAAPAMQSSPAATTASIDQLEEDVPF</sequence>
<organism evidence="5 6">
    <name type="scientific">Sutterella massiliensis</name>
    <dbReference type="NCBI Taxonomy" id="1816689"/>
    <lineage>
        <taxon>Bacteria</taxon>
        <taxon>Pseudomonadati</taxon>
        <taxon>Pseudomonadota</taxon>
        <taxon>Betaproteobacteria</taxon>
        <taxon>Burkholderiales</taxon>
        <taxon>Sutterellaceae</taxon>
        <taxon>Sutterella</taxon>
    </lineage>
</organism>
<gene>
    <name evidence="5" type="ORF">H6A60_00330</name>
</gene>
<dbReference type="Pfam" id="PF00436">
    <property type="entry name" value="SSB"/>
    <property type="match status" value="1"/>
</dbReference>
<dbReference type="InterPro" id="IPR011344">
    <property type="entry name" value="ssDNA-bd"/>
</dbReference>
<reference evidence="5 6" key="1">
    <citation type="journal article" date="2021" name="Sci. Rep.">
        <title>The distribution of antibiotic resistance genes in chicken gut microbiota commensals.</title>
        <authorList>
            <person name="Juricova H."/>
            <person name="Matiasovicova J."/>
            <person name="Kubasova T."/>
            <person name="Cejkova D."/>
            <person name="Rychlik I."/>
        </authorList>
    </citation>
    <scope>NUCLEOTIDE SEQUENCE [LARGE SCALE GENOMIC DNA]</scope>
    <source>
        <strain evidence="5 6">An829</strain>
    </source>
</reference>
<evidence type="ECO:0000313" key="6">
    <source>
        <dbReference type="Proteomes" id="UP000715095"/>
    </source>
</evidence>
<dbReference type="CDD" id="cd04496">
    <property type="entry name" value="SSB_OBF"/>
    <property type="match status" value="1"/>
</dbReference>
<evidence type="ECO:0000313" key="5">
    <source>
        <dbReference type="EMBL" id="MBM6702960.1"/>
    </source>
</evidence>
<keyword evidence="1 2" id="KW-0238">DNA-binding</keyword>
<evidence type="ECO:0000256" key="3">
    <source>
        <dbReference type="RuleBase" id="RU000524"/>
    </source>
</evidence>
<dbReference type="NCBIfam" id="TIGR00621">
    <property type="entry name" value="ssb"/>
    <property type="match status" value="1"/>
</dbReference>
<comment type="caution">
    <text evidence="5">The sequence shown here is derived from an EMBL/GenBank/DDBJ whole genome shotgun (WGS) entry which is preliminary data.</text>
</comment>
<dbReference type="PANTHER" id="PTHR10302">
    <property type="entry name" value="SINGLE-STRANDED DNA-BINDING PROTEIN"/>
    <property type="match status" value="1"/>
</dbReference>
<dbReference type="SUPFAM" id="SSF50249">
    <property type="entry name" value="Nucleic acid-binding proteins"/>
    <property type="match status" value="1"/>
</dbReference>
<feature type="compositionally biased region" description="Pro residues" evidence="4">
    <location>
        <begin position="127"/>
        <end position="139"/>
    </location>
</feature>
<evidence type="ECO:0000256" key="1">
    <source>
        <dbReference type="ARBA" id="ARBA00023125"/>
    </source>
</evidence>
<dbReference type="Gene3D" id="2.40.50.140">
    <property type="entry name" value="Nucleic acid-binding proteins"/>
    <property type="match status" value="1"/>
</dbReference>